<feature type="domain" description="DUF7918" evidence="2">
    <location>
        <begin position="9"/>
        <end position="61"/>
    </location>
</feature>
<gene>
    <name evidence="3" type="ORF">P171DRAFT_488320</name>
</gene>
<feature type="region of interest" description="Disordered" evidence="1">
    <location>
        <begin position="86"/>
        <end position="113"/>
    </location>
</feature>
<accession>A0A9P4PDE3</accession>
<dbReference type="Proteomes" id="UP000799764">
    <property type="component" value="Unassembled WGS sequence"/>
</dbReference>
<feature type="compositionally biased region" description="Polar residues" evidence="1">
    <location>
        <begin position="102"/>
        <end position="113"/>
    </location>
</feature>
<dbReference type="EMBL" id="MU001505">
    <property type="protein sequence ID" value="KAF2441887.1"/>
    <property type="molecule type" value="Genomic_DNA"/>
</dbReference>
<evidence type="ECO:0000259" key="2">
    <source>
        <dbReference type="Pfam" id="PF25534"/>
    </source>
</evidence>
<sequence>MEERNVQDPGTVHKKALRGCALSHTLRLDEAGPNEEIDYYDAEYANNGEPFAVFHFYYRSLSKCSWEREYLWQVSSNERYFPSTHHACPTHAQQLPEPPFPITQTQTMPPDSP</sequence>
<keyword evidence="4" id="KW-1185">Reference proteome</keyword>
<reference evidence="3" key="1">
    <citation type="journal article" date="2020" name="Stud. Mycol.">
        <title>101 Dothideomycetes genomes: a test case for predicting lifestyles and emergence of pathogens.</title>
        <authorList>
            <person name="Haridas S."/>
            <person name="Albert R."/>
            <person name="Binder M."/>
            <person name="Bloem J."/>
            <person name="Labutti K."/>
            <person name="Salamov A."/>
            <person name="Andreopoulos B."/>
            <person name="Baker S."/>
            <person name="Barry K."/>
            <person name="Bills G."/>
            <person name="Bluhm B."/>
            <person name="Cannon C."/>
            <person name="Castanera R."/>
            <person name="Culley D."/>
            <person name="Daum C."/>
            <person name="Ezra D."/>
            <person name="Gonzalez J."/>
            <person name="Henrissat B."/>
            <person name="Kuo A."/>
            <person name="Liang C."/>
            <person name="Lipzen A."/>
            <person name="Lutzoni F."/>
            <person name="Magnuson J."/>
            <person name="Mondo S."/>
            <person name="Nolan M."/>
            <person name="Ohm R."/>
            <person name="Pangilinan J."/>
            <person name="Park H.-J."/>
            <person name="Ramirez L."/>
            <person name="Alfaro M."/>
            <person name="Sun H."/>
            <person name="Tritt A."/>
            <person name="Yoshinaga Y."/>
            <person name="Zwiers L.-H."/>
            <person name="Turgeon B."/>
            <person name="Goodwin S."/>
            <person name="Spatafora J."/>
            <person name="Crous P."/>
            <person name="Grigoriev I."/>
        </authorList>
    </citation>
    <scope>NUCLEOTIDE SEQUENCE</scope>
    <source>
        <strain evidence="3">CBS 690.94</strain>
    </source>
</reference>
<name>A0A9P4PDE3_9PLEO</name>
<evidence type="ECO:0000256" key="1">
    <source>
        <dbReference type="SAM" id="MobiDB-lite"/>
    </source>
</evidence>
<proteinExistence type="predicted"/>
<dbReference type="OrthoDB" id="3364132at2759"/>
<comment type="caution">
    <text evidence="3">The sequence shown here is derived from an EMBL/GenBank/DDBJ whole genome shotgun (WGS) entry which is preliminary data.</text>
</comment>
<evidence type="ECO:0000313" key="3">
    <source>
        <dbReference type="EMBL" id="KAF2441887.1"/>
    </source>
</evidence>
<dbReference type="AlphaFoldDB" id="A0A9P4PDE3"/>
<evidence type="ECO:0000313" key="4">
    <source>
        <dbReference type="Proteomes" id="UP000799764"/>
    </source>
</evidence>
<organism evidence="3 4">
    <name type="scientific">Karstenula rhodostoma CBS 690.94</name>
    <dbReference type="NCBI Taxonomy" id="1392251"/>
    <lineage>
        <taxon>Eukaryota</taxon>
        <taxon>Fungi</taxon>
        <taxon>Dikarya</taxon>
        <taxon>Ascomycota</taxon>
        <taxon>Pezizomycotina</taxon>
        <taxon>Dothideomycetes</taxon>
        <taxon>Pleosporomycetidae</taxon>
        <taxon>Pleosporales</taxon>
        <taxon>Massarineae</taxon>
        <taxon>Didymosphaeriaceae</taxon>
        <taxon>Karstenula</taxon>
    </lineage>
</organism>
<protein>
    <recommendedName>
        <fullName evidence="2">DUF7918 domain-containing protein</fullName>
    </recommendedName>
</protein>
<dbReference type="InterPro" id="IPR057678">
    <property type="entry name" value="DUF7918"/>
</dbReference>
<dbReference type="Pfam" id="PF25534">
    <property type="entry name" value="DUF7918"/>
    <property type="match status" value="1"/>
</dbReference>